<reference evidence="16" key="2">
    <citation type="submission" date="2023-05" db="EMBL/GenBank/DDBJ databases">
        <authorList>
            <consortium name="Lawrence Berkeley National Laboratory"/>
            <person name="Steindorff A."/>
            <person name="Hensen N."/>
            <person name="Bonometti L."/>
            <person name="Westerberg I."/>
            <person name="Brannstrom I.O."/>
            <person name="Guillou S."/>
            <person name="Cros-Aarteil S."/>
            <person name="Calhoun S."/>
            <person name="Haridas S."/>
            <person name="Kuo A."/>
            <person name="Mondo S."/>
            <person name="Pangilinan J."/>
            <person name="Riley R."/>
            <person name="Labutti K."/>
            <person name="Andreopoulos B."/>
            <person name="Lipzen A."/>
            <person name="Chen C."/>
            <person name="Yanf M."/>
            <person name="Daum C."/>
            <person name="Ng V."/>
            <person name="Clum A."/>
            <person name="Ohm R."/>
            <person name="Martin F."/>
            <person name="Silar P."/>
            <person name="Natvig D."/>
            <person name="Lalanne C."/>
            <person name="Gautier V."/>
            <person name="Ament-Velasquez S.L."/>
            <person name="Kruys A."/>
            <person name="Hutchinson M.I."/>
            <person name="Powell A.J."/>
            <person name="Barry K."/>
            <person name="Miller A.N."/>
            <person name="Grigoriev I.V."/>
            <person name="Debuchy R."/>
            <person name="Gladieux P."/>
            <person name="Thoren M.H."/>
            <person name="Johannesson H."/>
        </authorList>
    </citation>
    <scope>NUCLEOTIDE SEQUENCE</scope>
    <source>
        <strain evidence="16">CBS 508.74</strain>
    </source>
</reference>
<proteinExistence type="inferred from homology"/>
<evidence type="ECO:0000256" key="13">
    <source>
        <dbReference type="ARBA" id="ARBA00023254"/>
    </source>
</evidence>
<sequence>MPAEVIELLSSSEAGSPPKAATSARQQTSRQPQTAIWAENTNWQWPDSDASAVRPARNQEPDASVSNNDVWLLSDDDFGYQGRGDSKGDTCVNEPERKRRRIDQESQARSSKSGFVAGPSQPLRPTSPGRLNPTDRVPRHASRSPLHAGRTKPQFDFSSEPFTKSSPKANENEQSEPKPNRSRPLIDDIDDPFASPPPDKGEERKSINAERVVIDDIDPFASSSPAPIKRPPRLPQRPAPWDPISSSAPLPPSSNSGTTIPAPQSRRTQSEVFTLDDSDDQDSAQSDSDDDFPDIDGLVGSDQGLKLPVLSKPPLKPKAAVRRSTPTEPKLSAEEKVRRRQEKAAARVAEKERKAEEKKREREEKAREKQRAAALAQVNTIRTDKKKSTPEMIVDLPSTLDETVRLQAETILKDLEVESTSWTSPLDNVVKWRRKVNSQYNEQLGHWEPVEKRIDRENYAMVILTASQFVDLALGSGAADLETHALRMRRNFPNDTIIYLIEGLDLWLRKNRNIRNRQFVSAVRSGLEPPPPPPATDPPTSSQQQARRRKPTSEKPHAYIDQETIETALLRLQVLHSPSVLIHHTTVPLETARWIAVFTQHISTVPYRRQREASNNTNFCIETGQVRTGDSPRDTYLCMLQEVGRVTAPIAYGIAAEYPTVSRLVKGLERDGPLALEKVRRCVDKDGGVGDRAVGPAVSKRLWKIFTGRDEASTDV</sequence>
<evidence type="ECO:0000256" key="8">
    <source>
        <dbReference type="ARBA" id="ARBA00022801"/>
    </source>
</evidence>
<dbReference type="InterPro" id="IPR033310">
    <property type="entry name" value="Mms4/EME1/EME2"/>
</dbReference>
<dbReference type="Proteomes" id="UP001302812">
    <property type="component" value="Unassembled WGS sequence"/>
</dbReference>
<accession>A0AAN6TKQ0</accession>
<dbReference type="GO" id="GO:0003677">
    <property type="term" value="F:DNA binding"/>
    <property type="evidence" value="ECO:0007669"/>
    <property type="project" value="InterPro"/>
</dbReference>
<evidence type="ECO:0000313" key="17">
    <source>
        <dbReference type="Proteomes" id="UP001302812"/>
    </source>
</evidence>
<keyword evidence="5" id="KW-0479">Metal-binding</keyword>
<evidence type="ECO:0000313" key="16">
    <source>
        <dbReference type="EMBL" id="KAK4115720.1"/>
    </source>
</evidence>
<dbReference type="PANTHER" id="PTHR21077">
    <property type="entry name" value="EME1 PROTEIN"/>
    <property type="match status" value="1"/>
</dbReference>
<feature type="domain" description="ERCC4" evidence="15">
    <location>
        <begin position="391"/>
        <end position="669"/>
    </location>
</feature>
<evidence type="ECO:0000256" key="4">
    <source>
        <dbReference type="ARBA" id="ARBA00022722"/>
    </source>
</evidence>
<dbReference type="Gene3D" id="1.10.150.670">
    <property type="entry name" value="Crossover junction endonuclease EME1, DNA-binding domain"/>
    <property type="match status" value="1"/>
</dbReference>
<name>A0AAN6TKQ0_9PEZI</name>
<dbReference type="PANTHER" id="PTHR21077:SF5">
    <property type="entry name" value="CROSSOVER JUNCTION ENDONUCLEASE MMS4"/>
    <property type="match status" value="1"/>
</dbReference>
<dbReference type="AlphaFoldDB" id="A0AAN6TKQ0"/>
<comment type="subcellular location">
    <subcellularLocation>
        <location evidence="2">Nucleus</location>
    </subcellularLocation>
</comment>
<dbReference type="Pfam" id="PF02732">
    <property type="entry name" value="ERCC4"/>
    <property type="match status" value="1"/>
</dbReference>
<evidence type="ECO:0000256" key="12">
    <source>
        <dbReference type="ARBA" id="ARBA00023242"/>
    </source>
</evidence>
<evidence type="ECO:0000256" key="2">
    <source>
        <dbReference type="ARBA" id="ARBA00004123"/>
    </source>
</evidence>
<gene>
    <name evidence="16" type="ORF">N656DRAFT_775667</name>
</gene>
<feature type="compositionally biased region" description="Polar residues" evidence="14">
    <location>
        <begin position="156"/>
        <end position="169"/>
    </location>
</feature>
<dbReference type="FunFam" id="1.10.150.670:FF:000004">
    <property type="entry name" value="Crossover junction endonuclease EME1"/>
    <property type="match status" value="1"/>
</dbReference>
<dbReference type="GO" id="GO:0046872">
    <property type="term" value="F:metal ion binding"/>
    <property type="evidence" value="ECO:0007669"/>
    <property type="project" value="UniProtKB-KW"/>
</dbReference>
<feature type="region of interest" description="Disordered" evidence="14">
    <location>
        <begin position="523"/>
        <end position="559"/>
    </location>
</feature>
<keyword evidence="4" id="KW-0540">Nuclease</keyword>
<evidence type="ECO:0000256" key="6">
    <source>
        <dbReference type="ARBA" id="ARBA00022759"/>
    </source>
</evidence>
<dbReference type="Gene3D" id="3.40.50.10130">
    <property type="match status" value="1"/>
</dbReference>
<keyword evidence="7" id="KW-0227">DNA damage</keyword>
<evidence type="ECO:0000256" key="7">
    <source>
        <dbReference type="ARBA" id="ARBA00022763"/>
    </source>
</evidence>
<evidence type="ECO:0000256" key="3">
    <source>
        <dbReference type="ARBA" id="ARBA00005313"/>
    </source>
</evidence>
<dbReference type="GO" id="GO:0000712">
    <property type="term" value="P:resolution of meiotic recombination intermediates"/>
    <property type="evidence" value="ECO:0007669"/>
    <property type="project" value="TreeGrafter"/>
</dbReference>
<comment type="similarity">
    <text evidence="3">Belongs to the EME1/MMS4 family.</text>
</comment>
<dbReference type="GO" id="GO:0006302">
    <property type="term" value="P:double-strand break repair"/>
    <property type="evidence" value="ECO:0007669"/>
    <property type="project" value="TreeGrafter"/>
</dbReference>
<comment type="cofactor">
    <cofactor evidence="1">
        <name>Mg(2+)</name>
        <dbReference type="ChEBI" id="CHEBI:18420"/>
    </cofactor>
</comment>
<dbReference type="GeneID" id="89938608"/>
<dbReference type="EMBL" id="MU853334">
    <property type="protein sequence ID" value="KAK4115720.1"/>
    <property type="molecule type" value="Genomic_DNA"/>
</dbReference>
<feature type="compositionally biased region" description="Polar residues" evidence="14">
    <location>
        <begin position="23"/>
        <end position="45"/>
    </location>
</feature>
<feature type="compositionally biased region" description="Basic and acidic residues" evidence="14">
    <location>
        <begin position="199"/>
        <end position="214"/>
    </location>
</feature>
<evidence type="ECO:0000256" key="11">
    <source>
        <dbReference type="ARBA" id="ARBA00023204"/>
    </source>
</evidence>
<evidence type="ECO:0000256" key="10">
    <source>
        <dbReference type="ARBA" id="ARBA00023172"/>
    </source>
</evidence>
<dbReference type="GO" id="GO:0048476">
    <property type="term" value="C:Holliday junction resolvase complex"/>
    <property type="evidence" value="ECO:0007669"/>
    <property type="project" value="InterPro"/>
</dbReference>
<keyword evidence="8" id="KW-0378">Hydrolase</keyword>
<keyword evidence="11" id="KW-0234">DNA repair</keyword>
<protein>
    <recommendedName>
        <fullName evidence="15">ERCC4 domain-containing protein</fullName>
    </recommendedName>
</protein>
<dbReference type="GO" id="GO:0031297">
    <property type="term" value="P:replication fork processing"/>
    <property type="evidence" value="ECO:0007669"/>
    <property type="project" value="TreeGrafter"/>
</dbReference>
<keyword evidence="10" id="KW-0233">DNA recombination</keyword>
<feature type="compositionally biased region" description="Low complexity" evidence="14">
    <location>
        <begin position="243"/>
        <end position="256"/>
    </location>
</feature>
<dbReference type="GO" id="GO:0031573">
    <property type="term" value="P:mitotic intra-S DNA damage checkpoint signaling"/>
    <property type="evidence" value="ECO:0007669"/>
    <property type="project" value="TreeGrafter"/>
</dbReference>
<dbReference type="InterPro" id="IPR047521">
    <property type="entry name" value="XPF_nuclease_EME1_ascomycetes"/>
</dbReference>
<feature type="region of interest" description="Disordered" evidence="14">
    <location>
        <begin position="1"/>
        <end position="369"/>
    </location>
</feature>
<dbReference type="RefSeq" id="XP_064673290.1">
    <property type="nucleotide sequence ID" value="XM_064814483.1"/>
</dbReference>
<feature type="compositionally biased region" description="Pro residues" evidence="14">
    <location>
        <begin position="528"/>
        <end position="537"/>
    </location>
</feature>
<dbReference type="GO" id="GO:0005634">
    <property type="term" value="C:nucleus"/>
    <property type="evidence" value="ECO:0007669"/>
    <property type="project" value="UniProtKB-SubCell"/>
</dbReference>
<evidence type="ECO:0000256" key="1">
    <source>
        <dbReference type="ARBA" id="ARBA00001946"/>
    </source>
</evidence>
<reference evidence="16" key="1">
    <citation type="journal article" date="2023" name="Mol. Phylogenet. Evol.">
        <title>Genome-scale phylogeny and comparative genomics of the fungal order Sordariales.</title>
        <authorList>
            <person name="Hensen N."/>
            <person name="Bonometti L."/>
            <person name="Westerberg I."/>
            <person name="Brannstrom I.O."/>
            <person name="Guillou S."/>
            <person name="Cros-Aarteil S."/>
            <person name="Calhoun S."/>
            <person name="Haridas S."/>
            <person name="Kuo A."/>
            <person name="Mondo S."/>
            <person name="Pangilinan J."/>
            <person name="Riley R."/>
            <person name="LaButti K."/>
            <person name="Andreopoulos B."/>
            <person name="Lipzen A."/>
            <person name="Chen C."/>
            <person name="Yan M."/>
            <person name="Daum C."/>
            <person name="Ng V."/>
            <person name="Clum A."/>
            <person name="Steindorff A."/>
            <person name="Ohm R.A."/>
            <person name="Martin F."/>
            <person name="Silar P."/>
            <person name="Natvig D.O."/>
            <person name="Lalanne C."/>
            <person name="Gautier V."/>
            <person name="Ament-Velasquez S.L."/>
            <person name="Kruys A."/>
            <person name="Hutchinson M.I."/>
            <person name="Powell A.J."/>
            <person name="Barry K."/>
            <person name="Miller A.N."/>
            <person name="Grigoriev I.V."/>
            <person name="Debuchy R."/>
            <person name="Gladieux P."/>
            <person name="Hiltunen Thoren M."/>
            <person name="Johannesson H."/>
        </authorList>
    </citation>
    <scope>NUCLEOTIDE SEQUENCE</scope>
    <source>
        <strain evidence="16">CBS 508.74</strain>
    </source>
</reference>
<evidence type="ECO:0000256" key="14">
    <source>
        <dbReference type="SAM" id="MobiDB-lite"/>
    </source>
</evidence>
<dbReference type="SMART" id="SM00891">
    <property type="entry name" value="ERCC4"/>
    <property type="match status" value="1"/>
</dbReference>
<keyword evidence="13" id="KW-0469">Meiosis</keyword>
<evidence type="ECO:0000259" key="15">
    <source>
        <dbReference type="SMART" id="SM00891"/>
    </source>
</evidence>
<dbReference type="CDD" id="cd20085">
    <property type="entry name" value="XPF_nuclease_Mms4"/>
    <property type="match status" value="1"/>
</dbReference>
<evidence type="ECO:0000256" key="5">
    <source>
        <dbReference type="ARBA" id="ARBA00022723"/>
    </source>
</evidence>
<organism evidence="16 17">
    <name type="scientific">Canariomyces notabilis</name>
    <dbReference type="NCBI Taxonomy" id="2074819"/>
    <lineage>
        <taxon>Eukaryota</taxon>
        <taxon>Fungi</taxon>
        <taxon>Dikarya</taxon>
        <taxon>Ascomycota</taxon>
        <taxon>Pezizomycotina</taxon>
        <taxon>Sordariomycetes</taxon>
        <taxon>Sordariomycetidae</taxon>
        <taxon>Sordariales</taxon>
        <taxon>Chaetomiaceae</taxon>
        <taxon>Canariomyces</taxon>
    </lineage>
</organism>
<keyword evidence="6" id="KW-0255">Endonuclease</keyword>
<keyword evidence="12" id="KW-0539">Nucleus</keyword>
<comment type="caution">
    <text evidence="16">The sequence shown here is derived from an EMBL/GenBank/DDBJ whole genome shotgun (WGS) entry which is preliminary data.</text>
</comment>
<evidence type="ECO:0000256" key="9">
    <source>
        <dbReference type="ARBA" id="ARBA00022842"/>
    </source>
</evidence>
<dbReference type="InterPro" id="IPR042530">
    <property type="entry name" value="EME1/EME2_C"/>
</dbReference>
<feature type="compositionally biased region" description="Basic and acidic residues" evidence="14">
    <location>
        <begin position="84"/>
        <end position="106"/>
    </location>
</feature>
<keyword evidence="17" id="KW-1185">Reference proteome</keyword>
<feature type="compositionally biased region" description="Acidic residues" evidence="14">
    <location>
        <begin position="274"/>
        <end position="294"/>
    </location>
</feature>
<feature type="compositionally biased region" description="Polar residues" evidence="14">
    <location>
        <begin position="257"/>
        <end position="272"/>
    </location>
</feature>
<keyword evidence="9" id="KW-0460">Magnesium</keyword>
<dbReference type="GO" id="GO:0008821">
    <property type="term" value="F:crossover junction DNA endonuclease activity"/>
    <property type="evidence" value="ECO:0007669"/>
    <property type="project" value="TreeGrafter"/>
</dbReference>
<feature type="compositionally biased region" description="Basic and acidic residues" evidence="14">
    <location>
        <begin position="331"/>
        <end position="369"/>
    </location>
</feature>
<dbReference type="InterPro" id="IPR006166">
    <property type="entry name" value="ERCC4_domain"/>
</dbReference>